<keyword evidence="1" id="KW-1015">Disulfide bond</keyword>
<dbReference type="InterPro" id="IPR024079">
    <property type="entry name" value="MetalloPept_cat_dom_sf"/>
</dbReference>
<keyword evidence="5" id="KW-1185">Reference proteome</keyword>
<dbReference type="SMART" id="SM00254">
    <property type="entry name" value="ShKT"/>
    <property type="match status" value="3"/>
</dbReference>
<sequence length="454" mass="49837">LLVTKMATLLVDIISFLLLTCVYSTVPPPENVLDLNGIDAKIDIQAAYGNRPGSATDTHSCGHVRGLPSILRSRTHMYPSGLTAFYQKYTEAYGIPVVSSSRVSDSALQRACYVLRFMLADRYDVRNAFYKSSGRVALIATSEGTTSIPEHSYLPNWWNQRARGLGATRARPVSSAGEENALCLRNDRYPDQDIVLHEYVHAVHNIGATIAIRGFHSRLTTLYNSAKARGLWRNTYSMSTVEEYWAEGVQSYFNVNRHNNVPDGIQGPISNRPALRGYDPGLYNIIREVFPCDNEYIKRCRKSRSLEANQELRQNCIGGGGVGGTTTTVEPPVTTTAPGGSTCVDNNAHCPSWAQNGECSSNPGYMLVNCKRSCNSCGGTCVDNDANCQSWARNGECQSNPGYMLVNCKLSCNSCGSSNCIDANMNCSSWSRAGECQRNPGYMHQSCRKSCNIC</sequence>
<dbReference type="SUPFAM" id="SSF55486">
    <property type="entry name" value="Metalloproteases ('zincins'), catalytic domain"/>
    <property type="match status" value="1"/>
</dbReference>
<comment type="caution">
    <text evidence="1">Lacks conserved residue(s) required for the propagation of feature annotation.</text>
</comment>
<dbReference type="OrthoDB" id="6132182at2759"/>
<feature type="non-terminal residue" evidence="4">
    <location>
        <position position="454"/>
    </location>
</feature>
<gene>
    <name evidence="4" type="ORF">OFUS_LOCUS26443</name>
</gene>
<evidence type="ECO:0000259" key="3">
    <source>
        <dbReference type="PROSITE" id="PS51670"/>
    </source>
</evidence>
<feature type="domain" description="ShKT" evidence="3">
    <location>
        <begin position="420"/>
        <end position="454"/>
    </location>
</feature>
<reference evidence="4" key="1">
    <citation type="submission" date="2022-03" db="EMBL/GenBank/DDBJ databases">
        <authorList>
            <person name="Martin C."/>
        </authorList>
    </citation>
    <scope>NUCLEOTIDE SEQUENCE</scope>
</reference>
<evidence type="ECO:0000256" key="2">
    <source>
        <dbReference type="SAM" id="SignalP"/>
    </source>
</evidence>
<proteinExistence type="predicted"/>
<protein>
    <recommendedName>
        <fullName evidence="3">ShKT domain-containing protein</fullName>
    </recommendedName>
</protein>
<dbReference type="Pfam" id="PF01549">
    <property type="entry name" value="ShK"/>
    <property type="match status" value="3"/>
</dbReference>
<keyword evidence="2" id="KW-0732">Signal</keyword>
<feature type="disulfide bond" evidence="1">
    <location>
        <begin position="420"/>
        <end position="454"/>
    </location>
</feature>
<dbReference type="AlphaFoldDB" id="A0A8S4QF13"/>
<feature type="signal peptide" evidence="2">
    <location>
        <begin position="1"/>
        <end position="24"/>
    </location>
</feature>
<evidence type="ECO:0000256" key="1">
    <source>
        <dbReference type="PROSITE-ProRule" id="PRU01005"/>
    </source>
</evidence>
<organism evidence="4 5">
    <name type="scientific">Owenia fusiformis</name>
    <name type="common">Polychaete worm</name>
    <dbReference type="NCBI Taxonomy" id="6347"/>
    <lineage>
        <taxon>Eukaryota</taxon>
        <taxon>Metazoa</taxon>
        <taxon>Spiralia</taxon>
        <taxon>Lophotrochozoa</taxon>
        <taxon>Annelida</taxon>
        <taxon>Polychaeta</taxon>
        <taxon>Sedentaria</taxon>
        <taxon>Canalipalpata</taxon>
        <taxon>Sabellida</taxon>
        <taxon>Oweniida</taxon>
        <taxon>Oweniidae</taxon>
        <taxon>Owenia</taxon>
    </lineage>
</organism>
<feature type="domain" description="ShKT" evidence="3">
    <location>
        <begin position="343"/>
        <end position="377"/>
    </location>
</feature>
<evidence type="ECO:0000313" key="4">
    <source>
        <dbReference type="EMBL" id="CAH1802796.1"/>
    </source>
</evidence>
<feature type="disulfide bond" evidence="1">
    <location>
        <begin position="343"/>
        <end position="377"/>
    </location>
</feature>
<dbReference type="Gene3D" id="1.10.10.1940">
    <property type="match status" value="1"/>
</dbReference>
<dbReference type="EMBL" id="CAIIXF020000099">
    <property type="protein sequence ID" value="CAH1802796.1"/>
    <property type="molecule type" value="Genomic_DNA"/>
</dbReference>
<dbReference type="Gene3D" id="3.40.390.10">
    <property type="entry name" value="Collagenase (Catalytic Domain)"/>
    <property type="match status" value="1"/>
</dbReference>
<dbReference type="PANTHER" id="PTHR21724:SF109">
    <property type="entry name" value="SHKT DOMAIN-CONTAINING PROTEIN"/>
    <property type="match status" value="1"/>
</dbReference>
<evidence type="ECO:0000313" key="5">
    <source>
        <dbReference type="Proteomes" id="UP000749559"/>
    </source>
</evidence>
<feature type="disulfide bond" evidence="1">
    <location>
        <begin position="381"/>
        <end position="415"/>
    </location>
</feature>
<feature type="chain" id="PRO_5035942713" description="ShKT domain-containing protein" evidence="2">
    <location>
        <begin position="25"/>
        <end position="454"/>
    </location>
</feature>
<dbReference type="GO" id="GO:0008237">
    <property type="term" value="F:metallopeptidase activity"/>
    <property type="evidence" value="ECO:0007669"/>
    <property type="project" value="InterPro"/>
</dbReference>
<comment type="caution">
    <text evidence="4">The sequence shown here is derived from an EMBL/GenBank/DDBJ whole genome shotgun (WGS) entry which is preliminary data.</text>
</comment>
<feature type="domain" description="ShKT" evidence="3">
    <location>
        <begin position="381"/>
        <end position="415"/>
    </location>
</feature>
<name>A0A8S4QF13_OWEFU</name>
<accession>A0A8S4QF13</accession>
<dbReference type="Proteomes" id="UP000749559">
    <property type="component" value="Unassembled WGS sequence"/>
</dbReference>
<dbReference type="PROSITE" id="PS51670">
    <property type="entry name" value="SHKT"/>
    <property type="match status" value="3"/>
</dbReference>
<dbReference type="InterPro" id="IPR003582">
    <property type="entry name" value="ShKT_dom"/>
</dbReference>
<dbReference type="PANTHER" id="PTHR21724">
    <property type="entry name" value="SHKT DOMAIN-CONTAINING PROTEIN"/>
    <property type="match status" value="1"/>
</dbReference>